<geneLocation type="plasmid" evidence="3">
    <name>penh92</name>
</geneLocation>
<dbReference type="PROSITE" id="PS50005">
    <property type="entry name" value="TPR"/>
    <property type="match status" value="2"/>
</dbReference>
<dbReference type="Proteomes" id="UP000189627">
    <property type="component" value="Plasmid pENH92"/>
</dbReference>
<dbReference type="Gene3D" id="1.10.1660.10">
    <property type="match status" value="1"/>
</dbReference>
<accession>A0A1U9V3L7</accession>
<reference evidence="3" key="1">
    <citation type="submission" date="2017-02" db="EMBL/GenBank/DDBJ databases">
        <title>Complete genome sequence of Cupriavidus necator strain NH9, a 3-chlorobenzoate degrader.</title>
        <authorList>
            <person name="Moriuchi R."/>
            <person name="Dohra H."/>
            <person name="Ogawa N."/>
        </authorList>
    </citation>
    <scope>NUCLEOTIDE SEQUENCE [LARGE SCALE GENOMIC DNA]</scope>
    <source>
        <strain evidence="3">NH9</strain>
        <plasmid evidence="3">penh92</plasmid>
    </source>
</reference>
<dbReference type="GO" id="GO:0006355">
    <property type="term" value="P:regulation of DNA-templated transcription"/>
    <property type="evidence" value="ECO:0007669"/>
    <property type="project" value="InterPro"/>
</dbReference>
<dbReference type="GO" id="GO:0097363">
    <property type="term" value="F:protein O-acetylglucosaminyltransferase activity"/>
    <property type="evidence" value="ECO:0007669"/>
    <property type="project" value="TreeGrafter"/>
</dbReference>
<dbReference type="InterPro" id="IPR011990">
    <property type="entry name" value="TPR-like_helical_dom_sf"/>
</dbReference>
<dbReference type="PROSITE" id="PS50293">
    <property type="entry name" value="TPR_REGION"/>
    <property type="match status" value="2"/>
</dbReference>
<dbReference type="PANTHER" id="PTHR44366:SF1">
    <property type="entry name" value="UDP-N-ACETYLGLUCOSAMINE--PEPTIDE N-ACETYLGLUCOSAMINYLTRANSFERASE 110 KDA SUBUNIT"/>
    <property type="match status" value="1"/>
</dbReference>
<dbReference type="GO" id="GO:0006493">
    <property type="term" value="P:protein O-linked glycosylation"/>
    <property type="evidence" value="ECO:0007669"/>
    <property type="project" value="InterPro"/>
</dbReference>
<dbReference type="InterPro" id="IPR019734">
    <property type="entry name" value="TPR_rpt"/>
</dbReference>
<organism evidence="2 3">
    <name type="scientific">Cupriavidus necator</name>
    <name type="common">Alcaligenes eutrophus</name>
    <name type="synonym">Ralstonia eutropha</name>
    <dbReference type="NCBI Taxonomy" id="106590"/>
    <lineage>
        <taxon>Bacteria</taxon>
        <taxon>Pseudomonadati</taxon>
        <taxon>Pseudomonadota</taxon>
        <taxon>Betaproteobacteria</taxon>
        <taxon>Burkholderiales</taxon>
        <taxon>Burkholderiaceae</taxon>
        <taxon>Cupriavidus</taxon>
    </lineage>
</organism>
<dbReference type="InterPro" id="IPR037919">
    <property type="entry name" value="OGT"/>
</dbReference>
<evidence type="ECO:0000256" key="1">
    <source>
        <dbReference type="PROSITE-ProRule" id="PRU00339"/>
    </source>
</evidence>
<name>A0A1U9V3L7_CUPNE</name>
<dbReference type="KEGG" id="cuh:BJN34_36615"/>
<feature type="repeat" description="TPR" evidence="1">
    <location>
        <begin position="171"/>
        <end position="204"/>
    </location>
</feature>
<dbReference type="Gene3D" id="1.25.40.10">
    <property type="entry name" value="Tetratricopeptide repeat domain"/>
    <property type="match status" value="1"/>
</dbReference>
<dbReference type="AlphaFoldDB" id="A0A1U9V3L7"/>
<dbReference type="GO" id="GO:0003677">
    <property type="term" value="F:DNA binding"/>
    <property type="evidence" value="ECO:0007669"/>
    <property type="project" value="InterPro"/>
</dbReference>
<feature type="repeat" description="TPR" evidence="1">
    <location>
        <begin position="205"/>
        <end position="238"/>
    </location>
</feature>
<gene>
    <name evidence="2" type="ORF">BJN34_36615</name>
</gene>
<dbReference type="RefSeq" id="WP_078201789.1">
    <property type="nucleotide sequence ID" value="NZ_CP017759.1"/>
</dbReference>
<dbReference type="PANTHER" id="PTHR44366">
    <property type="entry name" value="UDP-N-ACETYLGLUCOSAMINE--PEPTIDE N-ACETYLGLUCOSAMINYLTRANSFERASE 110 KDA SUBUNIT"/>
    <property type="match status" value="1"/>
</dbReference>
<keyword evidence="1" id="KW-0802">TPR repeat</keyword>
<sequence>MNHGEGLTTRELETRLGASRRLISSLVAAGLVTPARGPRGQYVFSFQDVVLIRTAESLRRSSVAPARILRALRRLERLTPNRHLSALRISASSGKVSAWDRHGAWLVESGQRLIEFGPDEADVRVVDLTRTRANQASAEEAFAQGYALEAVDADAAEAAYRRALEISPGMLNAYLNLGCMLADQERFDEAIMLYEGALSVLPNASQLHFNLGVAREDVGALQSALAAYERCIELAPDDADAHYNAARLHQELGHFQNALRHFNAFRKLDRS</sequence>
<keyword evidence="2" id="KW-0614">Plasmid</keyword>
<dbReference type="SMART" id="SM00028">
    <property type="entry name" value="TPR"/>
    <property type="match status" value="4"/>
</dbReference>
<protein>
    <submittedName>
        <fullName evidence="2">Tetratricopeptide repeat-containing protein</fullName>
    </submittedName>
</protein>
<evidence type="ECO:0000313" key="2">
    <source>
        <dbReference type="EMBL" id="AQV99399.1"/>
    </source>
</evidence>
<dbReference type="EMBL" id="CP017759">
    <property type="protein sequence ID" value="AQV99399.1"/>
    <property type="molecule type" value="Genomic_DNA"/>
</dbReference>
<dbReference type="SUPFAM" id="SSF48452">
    <property type="entry name" value="TPR-like"/>
    <property type="match status" value="1"/>
</dbReference>
<dbReference type="Pfam" id="PF13424">
    <property type="entry name" value="TPR_12"/>
    <property type="match status" value="1"/>
</dbReference>
<dbReference type="OrthoDB" id="9798174at2"/>
<evidence type="ECO:0000313" key="3">
    <source>
        <dbReference type="Proteomes" id="UP000189627"/>
    </source>
</evidence>
<proteinExistence type="predicted"/>